<evidence type="ECO:0000313" key="2">
    <source>
        <dbReference type="Proteomes" id="UP000625283"/>
    </source>
</evidence>
<gene>
    <name evidence="1" type="ORF">JKG61_09555</name>
</gene>
<comment type="caution">
    <text evidence="1">The sequence shown here is derived from an EMBL/GenBank/DDBJ whole genome shotgun (WGS) entry which is preliminary data.</text>
</comment>
<dbReference type="Proteomes" id="UP000625283">
    <property type="component" value="Unassembled WGS sequence"/>
</dbReference>
<accession>A0ABS1R2Q9</accession>
<protein>
    <submittedName>
        <fullName evidence="1">Uncharacterized protein</fullName>
    </submittedName>
</protein>
<keyword evidence="2" id="KW-1185">Reference proteome</keyword>
<dbReference type="RefSeq" id="WP_202102742.1">
    <property type="nucleotide sequence ID" value="NZ_JAERTY010000004.1"/>
</dbReference>
<sequence length="109" mass="13159">MGENKNFLESLFRSMEVNEVIEKRKCRATGKVRFNTKSEARLFVQWMKWKYQKWLKTPGRRKKSHTKGSGKPQQRYGYSCEHCGGYHVTKEDPHRYNKMKNLYNKKYFG</sequence>
<organism evidence="1 2">
    <name type="scientific">Sphingobacterium faecale</name>
    <dbReference type="NCBI Taxonomy" id="2803775"/>
    <lineage>
        <taxon>Bacteria</taxon>
        <taxon>Pseudomonadati</taxon>
        <taxon>Bacteroidota</taxon>
        <taxon>Sphingobacteriia</taxon>
        <taxon>Sphingobacteriales</taxon>
        <taxon>Sphingobacteriaceae</taxon>
        <taxon>Sphingobacterium</taxon>
    </lineage>
</organism>
<reference evidence="1 2" key="1">
    <citation type="submission" date="2021-01" db="EMBL/GenBank/DDBJ databases">
        <title>C459-1 draft genome sequence.</title>
        <authorList>
            <person name="Zhang X.-F."/>
        </authorList>
    </citation>
    <scope>NUCLEOTIDE SEQUENCE [LARGE SCALE GENOMIC DNA]</scope>
    <source>
        <strain evidence="2">C459-1</strain>
    </source>
</reference>
<evidence type="ECO:0000313" key="1">
    <source>
        <dbReference type="EMBL" id="MBL1408994.1"/>
    </source>
</evidence>
<proteinExistence type="predicted"/>
<name>A0ABS1R2Q9_9SPHI</name>
<dbReference type="EMBL" id="JAERTY010000004">
    <property type="protein sequence ID" value="MBL1408994.1"/>
    <property type="molecule type" value="Genomic_DNA"/>
</dbReference>